<feature type="non-terminal residue" evidence="1">
    <location>
        <position position="1"/>
    </location>
</feature>
<organism evidence="1 2">
    <name type="scientific">Ixodes persulcatus</name>
    <name type="common">Taiga tick</name>
    <dbReference type="NCBI Taxonomy" id="34615"/>
    <lineage>
        <taxon>Eukaryota</taxon>
        <taxon>Metazoa</taxon>
        <taxon>Ecdysozoa</taxon>
        <taxon>Arthropoda</taxon>
        <taxon>Chelicerata</taxon>
        <taxon>Arachnida</taxon>
        <taxon>Acari</taxon>
        <taxon>Parasitiformes</taxon>
        <taxon>Ixodida</taxon>
        <taxon>Ixodoidea</taxon>
        <taxon>Ixodidae</taxon>
        <taxon>Ixodinae</taxon>
        <taxon>Ixodes</taxon>
    </lineage>
</organism>
<evidence type="ECO:0000313" key="2">
    <source>
        <dbReference type="Proteomes" id="UP000805193"/>
    </source>
</evidence>
<proteinExistence type="predicted"/>
<reference evidence="1 2" key="1">
    <citation type="journal article" date="2020" name="Cell">
        <title>Large-Scale Comparative Analyses of Tick Genomes Elucidate Their Genetic Diversity and Vector Capacities.</title>
        <authorList>
            <consortium name="Tick Genome and Microbiome Consortium (TIGMIC)"/>
            <person name="Jia N."/>
            <person name="Wang J."/>
            <person name="Shi W."/>
            <person name="Du L."/>
            <person name="Sun Y."/>
            <person name="Zhan W."/>
            <person name="Jiang J.F."/>
            <person name="Wang Q."/>
            <person name="Zhang B."/>
            <person name="Ji P."/>
            <person name="Bell-Sakyi L."/>
            <person name="Cui X.M."/>
            <person name="Yuan T.T."/>
            <person name="Jiang B.G."/>
            <person name="Yang W.F."/>
            <person name="Lam T.T."/>
            <person name="Chang Q.C."/>
            <person name="Ding S.J."/>
            <person name="Wang X.J."/>
            <person name="Zhu J.G."/>
            <person name="Ruan X.D."/>
            <person name="Zhao L."/>
            <person name="Wei J.T."/>
            <person name="Ye R.Z."/>
            <person name="Que T.C."/>
            <person name="Du C.H."/>
            <person name="Zhou Y.H."/>
            <person name="Cheng J.X."/>
            <person name="Dai P.F."/>
            <person name="Guo W.B."/>
            <person name="Han X.H."/>
            <person name="Huang E.J."/>
            <person name="Li L.F."/>
            <person name="Wei W."/>
            <person name="Gao Y.C."/>
            <person name="Liu J.Z."/>
            <person name="Shao H.Z."/>
            <person name="Wang X."/>
            <person name="Wang C.C."/>
            <person name="Yang T.C."/>
            <person name="Huo Q.B."/>
            <person name="Li W."/>
            <person name="Chen H.Y."/>
            <person name="Chen S.E."/>
            <person name="Zhou L.G."/>
            <person name="Ni X.B."/>
            <person name="Tian J.H."/>
            <person name="Sheng Y."/>
            <person name="Liu T."/>
            <person name="Pan Y.S."/>
            <person name="Xia L.Y."/>
            <person name="Li J."/>
            <person name="Zhao F."/>
            <person name="Cao W.C."/>
        </authorList>
    </citation>
    <scope>NUCLEOTIDE SEQUENCE [LARGE SCALE GENOMIC DNA]</scope>
    <source>
        <strain evidence="1">Iper-2018</strain>
    </source>
</reference>
<gene>
    <name evidence="1" type="ORF">HPB47_005275</name>
</gene>
<name>A0AC60PDL4_IXOPE</name>
<accession>A0AC60PDL4</accession>
<comment type="caution">
    <text evidence="1">The sequence shown here is derived from an EMBL/GenBank/DDBJ whole genome shotgun (WGS) entry which is preliminary data.</text>
</comment>
<dbReference type="Proteomes" id="UP000805193">
    <property type="component" value="Unassembled WGS sequence"/>
</dbReference>
<evidence type="ECO:0000313" key="1">
    <source>
        <dbReference type="EMBL" id="KAG0417900.1"/>
    </source>
</evidence>
<sequence length="450" mass="48574">AVVETRQRPLQWFGISDDRITGALEMCRSVTTIAGSKNCFGVTAMAIPGTKFDPDILREPGWKTIRSRIAATTATSATTTPAADPTKPQQKRRQLRKKPTTPPEDPLPPDDFKVVIRPQGGLDLSKTNAAQLADCIFHQTKITDFAQDQVRINTRSNFIVVSTPDERRAQQYMNLNAITWNATHYPVQSHIPPPSITTSGAIFQIPAEDSEPLIMESLTRHNPTITVIDARRIKDTGIVQVLFLGPHVPFWVRYRAVILRCYPYKRKTEACMACWSAGHRRDVCPKPSPKPHCTICGTLGPTPNHPCQPHCILCGQDHLTGAAGCPKRFQPRRTLPKILPNIPPTTPGTGPDRTTTTFTTPGLTYSQAAQGQLPKQPSGGASSDAGRVVLPKQPSGGASSGSGRVVAGSATYPVAVSSSLINPEAPSYVAVEGDLEAASPAEAVLVAFCL</sequence>
<dbReference type="EMBL" id="JABSTQ010010789">
    <property type="protein sequence ID" value="KAG0417900.1"/>
    <property type="molecule type" value="Genomic_DNA"/>
</dbReference>
<keyword evidence="2" id="KW-1185">Reference proteome</keyword>
<protein>
    <submittedName>
        <fullName evidence="1">Uncharacterized protein</fullName>
    </submittedName>
</protein>